<dbReference type="InterPro" id="IPR036291">
    <property type="entry name" value="NAD(P)-bd_dom_sf"/>
</dbReference>
<dbReference type="EMBL" id="ML976741">
    <property type="protein sequence ID" value="KAF1966799.1"/>
    <property type="molecule type" value="Genomic_DNA"/>
</dbReference>
<feature type="domain" description="3-beta hydroxysteroid dehydrogenase/isomerase" evidence="3">
    <location>
        <begin position="12"/>
        <end position="134"/>
    </location>
</feature>
<dbReference type="Gene3D" id="3.40.50.720">
    <property type="entry name" value="NAD(P)-binding Rossmann-like Domain"/>
    <property type="match status" value="2"/>
</dbReference>
<protein>
    <submittedName>
        <fullName evidence="4">NAD(P)-binding protein</fullName>
    </submittedName>
</protein>
<dbReference type="PANTHER" id="PTHR43245">
    <property type="entry name" value="BIFUNCTIONAL POLYMYXIN RESISTANCE PROTEIN ARNA"/>
    <property type="match status" value="1"/>
</dbReference>
<evidence type="ECO:0000256" key="2">
    <source>
        <dbReference type="ARBA" id="ARBA00023002"/>
    </source>
</evidence>
<dbReference type="InterPro" id="IPR002225">
    <property type="entry name" value="3Beta_OHSteriod_DH/Estase"/>
</dbReference>
<name>A0A6A5US52_9PLEO</name>
<dbReference type="SUPFAM" id="SSF51735">
    <property type="entry name" value="NAD(P)-binding Rossmann-fold domains"/>
    <property type="match status" value="1"/>
</dbReference>
<keyword evidence="5" id="KW-1185">Reference proteome</keyword>
<reference evidence="4" key="1">
    <citation type="journal article" date="2020" name="Stud. Mycol.">
        <title>101 Dothideomycetes genomes: a test case for predicting lifestyles and emergence of pathogens.</title>
        <authorList>
            <person name="Haridas S."/>
            <person name="Albert R."/>
            <person name="Binder M."/>
            <person name="Bloem J."/>
            <person name="Labutti K."/>
            <person name="Salamov A."/>
            <person name="Andreopoulos B."/>
            <person name="Baker S."/>
            <person name="Barry K."/>
            <person name="Bills G."/>
            <person name="Bluhm B."/>
            <person name="Cannon C."/>
            <person name="Castanera R."/>
            <person name="Culley D."/>
            <person name="Daum C."/>
            <person name="Ezra D."/>
            <person name="Gonzalez J."/>
            <person name="Henrissat B."/>
            <person name="Kuo A."/>
            <person name="Liang C."/>
            <person name="Lipzen A."/>
            <person name="Lutzoni F."/>
            <person name="Magnuson J."/>
            <person name="Mondo S."/>
            <person name="Nolan M."/>
            <person name="Ohm R."/>
            <person name="Pangilinan J."/>
            <person name="Park H.-J."/>
            <person name="Ramirez L."/>
            <person name="Alfaro M."/>
            <person name="Sun H."/>
            <person name="Tritt A."/>
            <person name="Yoshinaga Y."/>
            <person name="Zwiers L.-H."/>
            <person name="Turgeon B."/>
            <person name="Goodwin S."/>
            <person name="Spatafora J."/>
            <person name="Crous P."/>
            <person name="Grigoriev I."/>
        </authorList>
    </citation>
    <scope>NUCLEOTIDE SEQUENCE</scope>
    <source>
        <strain evidence="4">CBS 107.79</strain>
    </source>
</reference>
<dbReference type="AlphaFoldDB" id="A0A6A5US52"/>
<gene>
    <name evidence="4" type="ORF">BU23DRAFT_592977</name>
</gene>
<dbReference type="OrthoDB" id="10058185at2759"/>
<proteinExistence type="inferred from homology"/>
<comment type="similarity">
    <text evidence="1">Belongs to the 3-beta-HSD family.</text>
</comment>
<dbReference type="InterPro" id="IPR050177">
    <property type="entry name" value="Lipid_A_modif_metabolic_enz"/>
</dbReference>
<dbReference type="PANTHER" id="PTHR43245:SF51">
    <property type="entry name" value="SHORT CHAIN DEHYDROGENASE_REDUCTASE FAMILY 42E, MEMBER 2"/>
    <property type="match status" value="1"/>
</dbReference>
<evidence type="ECO:0000256" key="1">
    <source>
        <dbReference type="ARBA" id="ARBA00009219"/>
    </source>
</evidence>
<keyword evidence="2" id="KW-0560">Oxidoreductase</keyword>
<evidence type="ECO:0000313" key="4">
    <source>
        <dbReference type="EMBL" id="KAF1966799.1"/>
    </source>
</evidence>
<dbReference type="Proteomes" id="UP000800036">
    <property type="component" value="Unassembled WGS sequence"/>
</dbReference>
<dbReference type="GO" id="GO:0006694">
    <property type="term" value="P:steroid biosynthetic process"/>
    <property type="evidence" value="ECO:0007669"/>
    <property type="project" value="InterPro"/>
</dbReference>
<accession>A0A6A5US52</accession>
<sequence>MSEQDLWLGNALVFGGCGFLGHHIAKQLSTASDVAKVFVFDKKTSKNCISGVEYITGDITSKDDVDEAFKCVQPKVVFNTVFPNPFLNDNKVFHSVNVDGTKNIIAAARKNNCTMALVYTSSSSVIHDNPIAETLTLDANGKDIRTAAIRPAGLFGEGDTETVTSVISNAREGKARMQIGDNSNLFDWTYVGNNAYARKRACGCEAFQITNDEPWHFSTFTRALAAAGRYPVPAFKVVKVVKVPWSVMMGVLSFGSKKPRLTRARVKYVTMERTLDITKAKTRLGYRP</sequence>
<evidence type="ECO:0000259" key="3">
    <source>
        <dbReference type="Pfam" id="PF01073"/>
    </source>
</evidence>
<dbReference type="Pfam" id="PF01073">
    <property type="entry name" value="3Beta_HSD"/>
    <property type="match status" value="1"/>
</dbReference>
<evidence type="ECO:0000313" key="5">
    <source>
        <dbReference type="Proteomes" id="UP000800036"/>
    </source>
</evidence>
<organism evidence="4 5">
    <name type="scientific">Bimuria novae-zelandiae CBS 107.79</name>
    <dbReference type="NCBI Taxonomy" id="1447943"/>
    <lineage>
        <taxon>Eukaryota</taxon>
        <taxon>Fungi</taxon>
        <taxon>Dikarya</taxon>
        <taxon>Ascomycota</taxon>
        <taxon>Pezizomycotina</taxon>
        <taxon>Dothideomycetes</taxon>
        <taxon>Pleosporomycetidae</taxon>
        <taxon>Pleosporales</taxon>
        <taxon>Massarineae</taxon>
        <taxon>Didymosphaeriaceae</taxon>
        <taxon>Bimuria</taxon>
    </lineage>
</organism>
<dbReference type="GO" id="GO:0016616">
    <property type="term" value="F:oxidoreductase activity, acting on the CH-OH group of donors, NAD or NADP as acceptor"/>
    <property type="evidence" value="ECO:0007669"/>
    <property type="project" value="InterPro"/>
</dbReference>